<name>A0A2P2NVS3_RHIMU</name>
<sequence>MRMRACGGPPYTIRLGPTFYQL</sequence>
<dbReference type="AlphaFoldDB" id="A0A2P2NVS3"/>
<dbReference type="EMBL" id="GGEC01066123">
    <property type="protein sequence ID" value="MBX46607.1"/>
    <property type="molecule type" value="Transcribed_RNA"/>
</dbReference>
<protein>
    <submittedName>
        <fullName evidence="1">Uncharacterized protein</fullName>
    </submittedName>
</protein>
<organism evidence="1">
    <name type="scientific">Rhizophora mucronata</name>
    <name type="common">Asiatic mangrove</name>
    <dbReference type="NCBI Taxonomy" id="61149"/>
    <lineage>
        <taxon>Eukaryota</taxon>
        <taxon>Viridiplantae</taxon>
        <taxon>Streptophyta</taxon>
        <taxon>Embryophyta</taxon>
        <taxon>Tracheophyta</taxon>
        <taxon>Spermatophyta</taxon>
        <taxon>Magnoliopsida</taxon>
        <taxon>eudicotyledons</taxon>
        <taxon>Gunneridae</taxon>
        <taxon>Pentapetalae</taxon>
        <taxon>rosids</taxon>
        <taxon>fabids</taxon>
        <taxon>Malpighiales</taxon>
        <taxon>Rhizophoraceae</taxon>
        <taxon>Rhizophora</taxon>
    </lineage>
</organism>
<evidence type="ECO:0000313" key="1">
    <source>
        <dbReference type="EMBL" id="MBX46607.1"/>
    </source>
</evidence>
<accession>A0A2P2NVS3</accession>
<reference evidence="1" key="1">
    <citation type="submission" date="2018-02" db="EMBL/GenBank/DDBJ databases">
        <title>Rhizophora mucronata_Transcriptome.</title>
        <authorList>
            <person name="Meera S.P."/>
            <person name="Sreeshan A."/>
            <person name="Augustine A."/>
        </authorList>
    </citation>
    <scope>NUCLEOTIDE SEQUENCE</scope>
    <source>
        <tissue evidence="1">Leaf</tissue>
    </source>
</reference>
<proteinExistence type="predicted"/>